<dbReference type="RefSeq" id="WP_096654320.1">
    <property type="nucleotide sequence ID" value="NZ_NWUX01000024.1"/>
</dbReference>
<evidence type="ECO:0000256" key="2">
    <source>
        <dbReference type="SAM" id="SignalP"/>
    </source>
</evidence>
<dbReference type="InterPro" id="IPR021204">
    <property type="entry name" value="Integr_conj_element_PFL4711"/>
</dbReference>
<proteinExistence type="predicted"/>
<feature type="chain" id="PRO_5012630323" evidence="2">
    <location>
        <begin position="29"/>
        <end position="483"/>
    </location>
</feature>
<sequence>MTPCKHLRTLTLSISLASTLLLSQGAHAQSADNLYYQIGGASPFSISAGRGHNPHVTGIGVRWNMNASCGNFDIGATVSNQLNGVTQGFQNMMGQVVQNAQGAVASLPAMIIQRANPGLYDLLSNGVLQGRMDFDRSKLSCQNMADQMADLAMGQGLHKMAVAENWQSTAQGTNDVVAAQQQVEQSGGNGGTTWVGGQKRGGQGQEPIRVVKDTARAGFNLLHGRTNPTSNEAVSGGGGGWGSVPTNNGNWIGGGGTAGSGGGTGGAGGAECRGGMCTIWATPEAASEWTRSVIGDDDLQTCENCEQRQSQAGTGLMRELEREQEEVFQRLADLVSGSAAPTPDNLRNISADGLTVSRGVIESLRNDPQGSFLTHRLATEMALARTLTKAIWARRILLAGSSDPGIANNEPGMSALDRRLAALDRDIDSLQSEMEIRKSLASSAAGIALDRASNRAAGSSAGEVTRPGATLDSRGRPMNEEEP</sequence>
<keyword evidence="2" id="KW-0732">Signal</keyword>
<organism evidence="3 4">
    <name type="scientific">Vreelandella nigrificans</name>
    <dbReference type="NCBI Taxonomy" id="2042704"/>
    <lineage>
        <taxon>Bacteria</taxon>
        <taxon>Pseudomonadati</taxon>
        <taxon>Pseudomonadota</taxon>
        <taxon>Gammaproteobacteria</taxon>
        <taxon>Oceanospirillales</taxon>
        <taxon>Halomonadaceae</taxon>
        <taxon>Vreelandella</taxon>
    </lineage>
</organism>
<accession>A0A2A4HH38</accession>
<feature type="compositionally biased region" description="Basic and acidic residues" evidence="1">
    <location>
        <begin position="473"/>
        <end position="483"/>
    </location>
</feature>
<dbReference type="EMBL" id="NWUX01000024">
    <property type="protein sequence ID" value="PCF94090.1"/>
    <property type="molecule type" value="Genomic_DNA"/>
</dbReference>
<feature type="region of interest" description="Disordered" evidence="1">
    <location>
        <begin position="452"/>
        <end position="483"/>
    </location>
</feature>
<dbReference type="OrthoDB" id="8553954at2"/>
<comment type="caution">
    <text evidence="3">The sequence shown here is derived from an EMBL/GenBank/DDBJ whole genome shotgun (WGS) entry which is preliminary data.</text>
</comment>
<dbReference type="AlphaFoldDB" id="A0A2A4HH38"/>
<evidence type="ECO:0000313" key="4">
    <source>
        <dbReference type="Proteomes" id="UP000218677"/>
    </source>
</evidence>
<evidence type="ECO:0000313" key="3">
    <source>
        <dbReference type="EMBL" id="PCF94090.1"/>
    </source>
</evidence>
<name>A0A2A4HH38_9GAMM</name>
<dbReference type="NCBIfam" id="TIGR03755">
    <property type="entry name" value="conj_TIGR03755"/>
    <property type="match status" value="1"/>
</dbReference>
<reference evidence="4" key="1">
    <citation type="submission" date="2017-09" db="EMBL/GenBank/DDBJ databases">
        <authorList>
            <person name="Cho G.-S."/>
            <person name="Oguntoyinbo F.A."/>
            <person name="Cnockaert M."/>
            <person name="Kabisch J."/>
            <person name="Neve H."/>
            <person name="Bockelmann W."/>
            <person name="Wenning M."/>
            <person name="Franz C.M."/>
            <person name="Vandamme P."/>
        </authorList>
    </citation>
    <scope>NUCLEOTIDE SEQUENCE [LARGE SCALE GENOMIC DNA]</scope>
    <source>
        <strain evidence="4">MBT G8648</strain>
    </source>
</reference>
<feature type="region of interest" description="Disordered" evidence="1">
    <location>
        <begin position="185"/>
        <end position="205"/>
    </location>
</feature>
<protein>
    <submittedName>
        <fullName evidence="3">Integrating conjugative element protein</fullName>
    </submittedName>
</protein>
<feature type="signal peptide" evidence="2">
    <location>
        <begin position="1"/>
        <end position="28"/>
    </location>
</feature>
<evidence type="ECO:0000256" key="1">
    <source>
        <dbReference type="SAM" id="MobiDB-lite"/>
    </source>
</evidence>
<gene>
    <name evidence="3" type="ORF">CPA45_19120</name>
</gene>
<feature type="compositionally biased region" description="Gly residues" evidence="1">
    <location>
        <begin position="187"/>
        <end position="204"/>
    </location>
</feature>
<keyword evidence="4" id="KW-1185">Reference proteome</keyword>
<dbReference type="Proteomes" id="UP000218677">
    <property type="component" value="Unassembled WGS sequence"/>
</dbReference>